<dbReference type="InterPro" id="IPR018061">
    <property type="entry name" value="Retropepsins"/>
</dbReference>
<comment type="caution">
    <text evidence="3">The sequence shown here is derived from an EMBL/GenBank/DDBJ whole genome shotgun (WGS) entry which is preliminary data.</text>
</comment>
<dbReference type="Pfam" id="PF00077">
    <property type="entry name" value="RVP"/>
    <property type="match status" value="1"/>
</dbReference>
<dbReference type="InterPro" id="IPR050951">
    <property type="entry name" value="Retrovirus_Pol_polyprotein"/>
</dbReference>
<dbReference type="Gene3D" id="3.10.10.10">
    <property type="entry name" value="HIV Type 1 Reverse Transcriptase, subunit A, domain 1"/>
    <property type="match status" value="1"/>
</dbReference>
<evidence type="ECO:0000313" key="3">
    <source>
        <dbReference type="EMBL" id="KAJ8869946.1"/>
    </source>
</evidence>
<dbReference type="Proteomes" id="UP001159363">
    <property type="component" value="Chromosome 12"/>
</dbReference>
<sequence>MTGNGKNRQSENDDREDVFIGGLWLNALGADKWTIVKIVDYEKSVNFLIDTGADISCVPTSVGPEQMLQIVKKTEEPISGPDGYCLNVIGFMDLVFETKDKQTRSKVFMISGLQTAILGRQCLQNLGIVCFKEGRYMLAKLRGECGLASEFSEVNVPVESPELVNGLGKIKGTIKTVLKDEAKPFVQSVHRTVSITLLNKLKAEIDRLIQLDIIEPVMEPTEWVAPIVVVPKGNAVRICGDYTELNH</sequence>
<dbReference type="InterPro" id="IPR001969">
    <property type="entry name" value="Aspartic_peptidase_AS"/>
</dbReference>
<dbReference type="PANTHER" id="PTHR37984:SF9">
    <property type="entry name" value="INTEGRASE CATALYTIC DOMAIN-CONTAINING PROTEIN"/>
    <property type="match status" value="1"/>
</dbReference>
<proteinExistence type="predicted"/>
<dbReference type="Gene3D" id="2.40.70.10">
    <property type="entry name" value="Acid Proteases"/>
    <property type="match status" value="1"/>
</dbReference>
<dbReference type="SUPFAM" id="SSF56672">
    <property type="entry name" value="DNA/RNA polymerases"/>
    <property type="match status" value="1"/>
</dbReference>
<evidence type="ECO:0000313" key="4">
    <source>
        <dbReference type="Proteomes" id="UP001159363"/>
    </source>
</evidence>
<evidence type="ECO:0000256" key="1">
    <source>
        <dbReference type="ARBA" id="ARBA00022801"/>
    </source>
</evidence>
<keyword evidence="1" id="KW-0378">Hydrolase</keyword>
<dbReference type="PROSITE" id="PS00141">
    <property type="entry name" value="ASP_PROTEASE"/>
    <property type="match status" value="1"/>
</dbReference>
<dbReference type="PROSITE" id="PS50175">
    <property type="entry name" value="ASP_PROT_RETROV"/>
    <property type="match status" value="1"/>
</dbReference>
<dbReference type="EMBL" id="JARBHB010000013">
    <property type="protein sequence ID" value="KAJ8869946.1"/>
    <property type="molecule type" value="Genomic_DNA"/>
</dbReference>
<gene>
    <name evidence="3" type="ORF">PR048_028957</name>
</gene>
<feature type="domain" description="Peptidase A2" evidence="2">
    <location>
        <begin position="45"/>
        <end position="122"/>
    </location>
</feature>
<evidence type="ECO:0000259" key="2">
    <source>
        <dbReference type="PROSITE" id="PS50175"/>
    </source>
</evidence>
<keyword evidence="4" id="KW-1185">Reference proteome</keyword>
<name>A0ABQ9GC30_9NEOP</name>
<organism evidence="3 4">
    <name type="scientific">Dryococelus australis</name>
    <dbReference type="NCBI Taxonomy" id="614101"/>
    <lineage>
        <taxon>Eukaryota</taxon>
        <taxon>Metazoa</taxon>
        <taxon>Ecdysozoa</taxon>
        <taxon>Arthropoda</taxon>
        <taxon>Hexapoda</taxon>
        <taxon>Insecta</taxon>
        <taxon>Pterygota</taxon>
        <taxon>Neoptera</taxon>
        <taxon>Polyneoptera</taxon>
        <taxon>Phasmatodea</taxon>
        <taxon>Verophasmatodea</taxon>
        <taxon>Anareolatae</taxon>
        <taxon>Phasmatidae</taxon>
        <taxon>Eurycanthinae</taxon>
        <taxon>Dryococelus</taxon>
    </lineage>
</organism>
<dbReference type="PANTHER" id="PTHR37984">
    <property type="entry name" value="PROTEIN CBG26694"/>
    <property type="match status" value="1"/>
</dbReference>
<reference evidence="3 4" key="1">
    <citation type="submission" date="2023-02" db="EMBL/GenBank/DDBJ databases">
        <title>LHISI_Scaffold_Assembly.</title>
        <authorList>
            <person name="Stuart O.P."/>
            <person name="Cleave R."/>
            <person name="Magrath M.J.L."/>
            <person name="Mikheyev A.S."/>
        </authorList>
    </citation>
    <scope>NUCLEOTIDE SEQUENCE [LARGE SCALE GENOMIC DNA]</scope>
    <source>
        <strain evidence="3">Daus_M_001</strain>
        <tissue evidence="3">Leg muscle</tissue>
    </source>
</reference>
<protein>
    <recommendedName>
        <fullName evidence="2">Peptidase A2 domain-containing protein</fullName>
    </recommendedName>
</protein>
<dbReference type="InterPro" id="IPR043502">
    <property type="entry name" value="DNA/RNA_pol_sf"/>
</dbReference>
<dbReference type="InterPro" id="IPR001995">
    <property type="entry name" value="Peptidase_A2_cat"/>
</dbReference>
<dbReference type="InterPro" id="IPR021109">
    <property type="entry name" value="Peptidase_aspartic_dom_sf"/>
</dbReference>
<dbReference type="SUPFAM" id="SSF50630">
    <property type="entry name" value="Acid proteases"/>
    <property type="match status" value="1"/>
</dbReference>
<accession>A0ABQ9GC30</accession>